<evidence type="ECO:0000313" key="2">
    <source>
        <dbReference type="Proteomes" id="UP000001015"/>
    </source>
</evidence>
<dbReference type="Proteomes" id="UP000001015">
    <property type="component" value="Chromosome"/>
</dbReference>
<dbReference type="STRING" id="273063.STK_12490"/>
<dbReference type="KEGG" id="sto:STK_12490"/>
<dbReference type="PATRIC" id="fig|273063.9.peg.1408"/>
<proteinExistence type="predicted"/>
<gene>
    <name evidence="1" type="primary">ST1249</name>
    <name evidence="1" type="ordered locus">STK_12490</name>
</gene>
<dbReference type="EMBL" id="BA000023">
    <property type="protein sequence ID" value="BAB66289.1"/>
    <property type="molecule type" value="Genomic_DNA"/>
</dbReference>
<organism evidence="1 2">
    <name type="scientific">Sulfurisphaera tokodaii (strain DSM 16993 / JCM 10545 / NBRC 100140 / 7)</name>
    <name type="common">Sulfolobus tokodaii</name>
    <dbReference type="NCBI Taxonomy" id="273063"/>
    <lineage>
        <taxon>Archaea</taxon>
        <taxon>Thermoproteota</taxon>
        <taxon>Thermoprotei</taxon>
        <taxon>Sulfolobales</taxon>
        <taxon>Sulfolobaceae</taxon>
        <taxon>Sulfurisphaera</taxon>
    </lineage>
</organism>
<accession>Q971Y0</accession>
<dbReference type="eggNOG" id="arCOG04268">
    <property type="taxonomic scope" value="Archaea"/>
</dbReference>
<dbReference type="InterPro" id="IPR036390">
    <property type="entry name" value="WH_DNA-bd_sf"/>
</dbReference>
<evidence type="ECO:0000313" key="1">
    <source>
        <dbReference type="EMBL" id="BAB66289.1"/>
    </source>
</evidence>
<dbReference type="AlphaFoldDB" id="Q971Y0"/>
<sequence>MILPKTLLTNHVIFLFFIYNLMKREDADINIELNEKQLKTGPRSKLMEAVLILLLARPLRTSEIAVNLGLETKYVSSYLSYWRKKGLVYQEAGRWHLSSQGEDLAKEIIEERNNSKFIEYLAFAKQILNENVKQTMNNKKETKENKEEKEFLSFIDDLTSTRNKKQQKGNLTDCISDILEKIDEEEKELLIFLLNKYKQWGSTYVYLDQIQEEFNADTGWLFKVLRKLQTKRILYLYHDPKLGLRIGFTQQLKDRINNC</sequence>
<protein>
    <submittedName>
        <fullName evidence="1">WhiP protein</fullName>
    </submittedName>
</protein>
<dbReference type="SUPFAM" id="SSF46785">
    <property type="entry name" value="Winged helix' DNA-binding domain"/>
    <property type="match status" value="1"/>
</dbReference>
<name>Q971Y0_SULTO</name>
<reference evidence="2" key="1">
    <citation type="journal article" date="2001" name="DNA Res.">
        <title>Complete genome sequence of an aerobic thermoacidophilic Crenarchaeon, Sulfolobus tokodaii strain7.</title>
        <authorList>
            <person name="Kawarabayasi Y."/>
            <person name="Hino Y."/>
            <person name="Horikawa H."/>
            <person name="Jin-no K."/>
            <person name="Takahashi M."/>
            <person name="Sekine M."/>
            <person name="Baba S."/>
            <person name="Ankai A."/>
            <person name="Kosugi H."/>
            <person name="Hosoyama A."/>
            <person name="Fukui S."/>
            <person name="Nagai Y."/>
            <person name="Nishijima K."/>
            <person name="Otsuka R."/>
            <person name="Nakazawa H."/>
            <person name="Takamiya M."/>
            <person name="Kato Y."/>
            <person name="Yoshizawa T."/>
            <person name="Tanaka T."/>
            <person name="Kudoh Y."/>
            <person name="Yamazaki J."/>
            <person name="Kushida N."/>
            <person name="Oguchi A."/>
            <person name="Aoki K."/>
            <person name="Masuda S."/>
            <person name="Yanagii M."/>
            <person name="Nishimura M."/>
            <person name="Yamagishi A."/>
            <person name="Oshima T."/>
            <person name="Kikuchi H."/>
        </authorList>
    </citation>
    <scope>NUCLEOTIDE SEQUENCE [LARGE SCALE GENOMIC DNA]</scope>
    <source>
        <strain evidence="2">DSM 16993 / JCM 10545 / NBRC 100140 / 7</strain>
    </source>
</reference>
<keyword evidence="2" id="KW-1185">Reference proteome</keyword>